<proteinExistence type="predicted"/>
<feature type="transmembrane region" description="Helical" evidence="1">
    <location>
        <begin position="21"/>
        <end position="44"/>
    </location>
</feature>
<keyword evidence="1" id="KW-0812">Transmembrane</keyword>
<evidence type="ECO:0000313" key="2">
    <source>
        <dbReference type="EMBL" id="MFD0868019.1"/>
    </source>
</evidence>
<dbReference type="RefSeq" id="WP_379285878.1">
    <property type="nucleotide sequence ID" value="NZ_JBHTIU010000008.1"/>
</dbReference>
<feature type="transmembrane region" description="Helical" evidence="1">
    <location>
        <begin position="156"/>
        <end position="180"/>
    </location>
</feature>
<organism evidence="2 3">
    <name type="scientific">Paenibacillus residui</name>
    <dbReference type="NCBI Taxonomy" id="629724"/>
    <lineage>
        <taxon>Bacteria</taxon>
        <taxon>Bacillati</taxon>
        <taxon>Bacillota</taxon>
        <taxon>Bacilli</taxon>
        <taxon>Bacillales</taxon>
        <taxon>Paenibacillaceae</taxon>
        <taxon>Paenibacillus</taxon>
    </lineage>
</organism>
<keyword evidence="1" id="KW-0472">Membrane</keyword>
<sequence>MGFSDLMRYGKYGLHTLFSSVLFFYRHLSLLILALIPSCIRAYQMWNQLQVPMVFEILVELTRIVLFLLMLCLMTTGNLTSLWRKRFWQRLGDSCSLHLKKNWPCFFLAQIVIFLVFLYGLGNLAIIVIENLSLTPILDILDINSVEHSAQSAYNAYLFFLKNMSVIPLAMVYILIMLGVGPTNHKRLD</sequence>
<evidence type="ECO:0008006" key="4">
    <source>
        <dbReference type="Google" id="ProtNLM"/>
    </source>
</evidence>
<protein>
    <recommendedName>
        <fullName evidence="4">Glycerophosphoryl diester phosphodiesterase membrane domain-containing protein</fullName>
    </recommendedName>
</protein>
<accession>A0ABW3D5R7</accession>
<evidence type="ECO:0000256" key="1">
    <source>
        <dbReference type="SAM" id="Phobius"/>
    </source>
</evidence>
<evidence type="ECO:0000313" key="3">
    <source>
        <dbReference type="Proteomes" id="UP001597120"/>
    </source>
</evidence>
<name>A0ABW3D5R7_9BACL</name>
<reference evidence="3" key="1">
    <citation type="journal article" date="2019" name="Int. J. Syst. Evol. Microbiol.">
        <title>The Global Catalogue of Microorganisms (GCM) 10K type strain sequencing project: providing services to taxonomists for standard genome sequencing and annotation.</title>
        <authorList>
            <consortium name="The Broad Institute Genomics Platform"/>
            <consortium name="The Broad Institute Genome Sequencing Center for Infectious Disease"/>
            <person name="Wu L."/>
            <person name="Ma J."/>
        </authorList>
    </citation>
    <scope>NUCLEOTIDE SEQUENCE [LARGE SCALE GENOMIC DNA]</scope>
    <source>
        <strain evidence="3">CCUG 57263</strain>
    </source>
</reference>
<feature type="transmembrane region" description="Helical" evidence="1">
    <location>
        <begin position="64"/>
        <end position="84"/>
    </location>
</feature>
<keyword evidence="1" id="KW-1133">Transmembrane helix</keyword>
<gene>
    <name evidence="2" type="ORF">ACFQ03_02575</name>
</gene>
<feature type="transmembrane region" description="Helical" evidence="1">
    <location>
        <begin position="105"/>
        <end position="129"/>
    </location>
</feature>
<keyword evidence="3" id="KW-1185">Reference proteome</keyword>
<dbReference type="EMBL" id="JBHTIU010000008">
    <property type="protein sequence ID" value="MFD0868019.1"/>
    <property type="molecule type" value="Genomic_DNA"/>
</dbReference>
<dbReference type="Proteomes" id="UP001597120">
    <property type="component" value="Unassembled WGS sequence"/>
</dbReference>
<comment type="caution">
    <text evidence="2">The sequence shown here is derived from an EMBL/GenBank/DDBJ whole genome shotgun (WGS) entry which is preliminary data.</text>
</comment>